<organism evidence="4 5">
    <name type="scientific">Mycena belliarum</name>
    <dbReference type="NCBI Taxonomy" id="1033014"/>
    <lineage>
        <taxon>Eukaryota</taxon>
        <taxon>Fungi</taxon>
        <taxon>Dikarya</taxon>
        <taxon>Basidiomycota</taxon>
        <taxon>Agaricomycotina</taxon>
        <taxon>Agaricomycetes</taxon>
        <taxon>Agaricomycetidae</taxon>
        <taxon>Agaricales</taxon>
        <taxon>Marasmiineae</taxon>
        <taxon>Mycenaceae</taxon>
        <taxon>Mycena</taxon>
    </lineage>
</organism>
<comment type="subcellular location">
    <subcellularLocation>
        <location evidence="1">Nucleus</location>
    </subcellularLocation>
</comment>
<evidence type="ECO:0000313" key="5">
    <source>
        <dbReference type="Proteomes" id="UP001222325"/>
    </source>
</evidence>
<sequence>ETSMELTWSLITLAAHLSQTIGLYRDSARWGLSAKMVQWRRILFWDIFVAEVWTSLDTGRPPTFSLAYIDCSFSSYEDPKARDGRAMATFRFAAECVAEVTSCTLTAEAPSYATIMELDCKVREFPPPPLDDVVRCGVGANLQLCVLNHISTTSARLVSLMYIHRSFFAQAIIEQPVNPLKSTYVPSFLAVYRASGTILET</sequence>
<feature type="non-terminal residue" evidence="4">
    <location>
        <position position="1"/>
    </location>
</feature>
<evidence type="ECO:0000313" key="4">
    <source>
        <dbReference type="EMBL" id="KAJ7082281.1"/>
    </source>
</evidence>
<dbReference type="GO" id="GO:0006351">
    <property type="term" value="P:DNA-templated transcription"/>
    <property type="evidence" value="ECO:0007669"/>
    <property type="project" value="InterPro"/>
</dbReference>
<evidence type="ECO:0000256" key="2">
    <source>
        <dbReference type="ARBA" id="ARBA00023242"/>
    </source>
</evidence>
<reference evidence="4" key="1">
    <citation type="submission" date="2023-03" db="EMBL/GenBank/DDBJ databases">
        <title>Massive genome expansion in bonnet fungi (Mycena s.s.) driven by repeated elements and novel gene families across ecological guilds.</title>
        <authorList>
            <consortium name="Lawrence Berkeley National Laboratory"/>
            <person name="Harder C.B."/>
            <person name="Miyauchi S."/>
            <person name="Viragh M."/>
            <person name="Kuo A."/>
            <person name="Thoen E."/>
            <person name="Andreopoulos B."/>
            <person name="Lu D."/>
            <person name="Skrede I."/>
            <person name="Drula E."/>
            <person name="Henrissat B."/>
            <person name="Morin E."/>
            <person name="Kohler A."/>
            <person name="Barry K."/>
            <person name="LaButti K."/>
            <person name="Morin E."/>
            <person name="Salamov A."/>
            <person name="Lipzen A."/>
            <person name="Mereny Z."/>
            <person name="Hegedus B."/>
            <person name="Baldrian P."/>
            <person name="Stursova M."/>
            <person name="Weitz H."/>
            <person name="Taylor A."/>
            <person name="Grigoriev I.V."/>
            <person name="Nagy L.G."/>
            <person name="Martin F."/>
            <person name="Kauserud H."/>
        </authorList>
    </citation>
    <scope>NUCLEOTIDE SEQUENCE</scope>
    <source>
        <strain evidence="4">CBHHK173m</strain>
    </source>
</reference>
<comment type="caution">
    <text evidence="4">The sequence shown here is derived from an EMBL/GenBank/DDBJ whole genome shotgun (WGS) entry which is preliminary data.</text>
</comment>
<keyword evidence="2" id="KW-0539">Nucleus</keyword>
<dbReference type="GO" id="GO:0008270">
    <property type="term" value="F:zinc ion binding"/>
    <property type="evidence" value="ECO:0007669"/>
    <property type="project" value="InterPro"/>
</dbReference>
<evidence type="ECO:0000256" key="1">
    <source>
        <dbReference type="ARBA" id="ARBA00004123"/>
    </source>
</evidence>
<proteinExistence type="predicted"/>
<evidence type="ECO:0000259" key="3">
    <source>
        <dbReference type="SMART" id="SM00906"/>
    </source>
</evidence>
<dbReference type="InterPro" id="IPR050613">
    <property type="entry name" value="Sec_Metabolite_Reg"/>
</dbReference>
<dbReference type="CDD" id="cd12148">
    <property type="entry name" value="fungal_TF_MHR"/>
    <property type="match status" value="1"/>
</dbReference>
<dbReference type="AlphaFoldDB" id="A0AAD6TX13"/>
<feature type="non-terminal residue" evidence="4">
    <location>
        <position position="201"/>
    </location>
</feature>
<name>A0AAD6TX13_9AGAR</name>
<dbReference type="PANTHER" id="PTHR31001:SF56">
    <property type="entry name" value="ZN(2)-C6 FUNGAL-TYPE DOMAIN-CONTAINING PROTEIN"/>
    <property type="match status" value="1"/>
</dbReference>
<dbReference type="GO" id="GO:0003677">
    <property type="term" value="F:DNA binding"/>
    <property type="evidence" value="ECO:0007669"/>
    <property type="project" value="InterPro"/>
</dbReference>
<dbReference type="InterPro" id="IPR007219">
    <property type="entry name" value="XnlR_reg_dom"/>
</dbReference>
<feature type="domain" description="Xylanolytic transcriptional activator regulatory" evidence="3">
    <location>
        <begin position="7"/>
        <end position="79"/>
    </location>
</feature>
<keyword evidence="5" id="KW-1185">Reference proteome</keyword>
<dbReference type="Proteomes" id="UP001222325">
    <property type="component" value="Unassembled WGS sequence"/>
</dbReference>
<dbReference type="Pfam" id="PF04082">
    <property type="entry name" value="Fungal_trans"/>
    <property type="match status" value="1"/>
</dbReference>
<gene>
    <name evidence="4" type="ORF">B0H15DRAFT_739822</name>
</gene>
<dbReference type="GO" id="GO:0005634">
    <property type="term" value="C:nucleus"/>
    <property type="evidence" value="ECO:0007669"/>
    <property type="project" value="UniProtKB-SubCell"/>
</dbReference>
<dbReference type="EMBL" id="JARJCN010000046">
    <property type="protein sequence ID" value="KAJ7082281.1"/>
    <property type="molecule type" value="Genomic_DNA"/>
</dbReference>
<accession>A0AAD6TX13</accession>
<protein>
    <recommendedName>
        <fullName evidence="3">Xylanolytic transcriptional activator regulatory domain-containing protein</fullName>
    </recommendedName>
</protein>
<dbReference type="PANTHER" id="PTHR31001">
    <property type="entry name" value="UNCHARACTERIZED TRANSCRIPTIONAL REGULATORY PROTEIN"/>
    <property type="match status" value="1"/>
</dbReference>
<dbReference type="SMART" id="SM00906">
    <property type="entry name" value="Fungal_trans"/>
    <property type="match status" value="1"/>
</dbReference>